<gene>
    <name evidence="3" type="ORF">B9G98_00478</name>
</gene>
<dbReference type="GO" id="GO:0005737">
    <property type="term" value="C:cytoplasm"/>
    <property type="evidence" value="ECO:0007669"/>
    <property type="project" value="TreeGrafter"/>
</dbReference>
<dbReference type="SMART" id="SM00582">
    <property type="entry name" value="RPR"/>
    <property type="match status" value="1"/>
</dbReference>
<keyword evidence="4" id="KW-1185">Reference proteome</keyword>
<dbReference type="PANTHER" id="PTHR15921">
    <property type="entry name" value="PRE-MRNA CLEAVAGE COMPLEX II"/>
    <property type="match status" value="1"/>
</dbReference>
<dbReference type="Gene3D" id="1.25.40.90">
    <property type="match status" value="1"/>
</dbReference>
<dbReference type="InterPro" id="IPR054127">
    <property type="entry name" value="Pcf11_C"/>
</dbReference>
<evidence type="ECO:0000256" key="1">
    <source>
        <dbReference type="SAM" id="MobiDB-lite"/>
    </source>
</evidence>
<dbReference type="GO" id="GO:0005849">
    <property type="term" value="C:mRNA cleavage factor complex"/>
    <property type="evidence" value="ECO:0007669"/>
    <property type="project" value="TreeGrafter"/>
</dbReference>
<protein>
    <submittedName>
        <fullName evidence="3">Uncharacterized protein C4G9.04c</fullName>
    </submittedName>
</protein>
<dbReference type="FunFam" id="1.25.40.90:FF:000016">
    <property type="entry name" value="mRNA cleavage factor complex component Pcf11"/>
    <property type="match status" value="1"/>
</dbReference>
<comment type="caution">
    <text evidence="3">The sequence shown here is derived from an EMBL/GenBank/DDBJ whole genome shotgun (WGS) entry which is preliminary data.</text>
</comment>
<dbReference type="InterPro" id="IPR045154">
    <property type="entry name" value="PCF11-like"/>
</dbReference>
<feature type="domain" description="CID" evidence="2">
    <location>
        <begin position="1"/>
        <end position="135"/>
    </location>
</feature>
<dbReference type="InterPro" id="IPR047415">
    <property type="entry name" value="Pcf11_CID"/>
</dbReference>
<sequence length="481" mass="53280">MDEIKQDFLESLGELTFNSRPIIQTLTTIADENKEFAPAVVEAVQQHILASPPPLKLPAIYLMDSICKNIRVPYVDLFASKVYQIFSDSFSAVPEPIRVKLGELFRTWTIPGSDGEPLFPHEILRQIDNFLGRARNQSNQSKPSRGVLNQTVLLVEVNRTLKEADALESGREADQIRGVLTRLQAALSAPGVDPSIFLSIQQQLDNFHGRIQHLAGRARKRGGGGPVRNGNSNKRSKGSNGRNERNDITGSNQVPLGPRKPVLEGIDFAKLAQSINVLKEKPAEPAEPATPDLPSLLSNLQKSGLVTLTATVELSTAGLAAPHPELIAKLYGDRPVQCATCGMRFIDDEAGRAAKEREMDWHFRVNKEIQQGRSRNRVWYLTLDEWVAYRDEQEVEGTTQDIKPTEDVVDLEAEALKYVPVPTDTSQTACPVCQDKFNAVYSEGAEEWVWINAVEVNGTYFNATCYADPNNQQVVAQVLNS</sequence>
<dbReference type="GO" id="GO:0003729">
    <property type="term" value="F:mRNA binding"/>
    <property type="evidence" value="ECO:0007669"/>
    <property type="project" value="InterPro"/>
</dbReference>
<dbReference type="AlphaFoldDB" id="A0A2T0FCX6"/>
<feature type="region of interest" description="Disordered" evidence="1">
    <location>
        <begin position="215"/>
        <end position="259"/>
    </location>
</feature>
<accession>A0A2T0FCX6</accession>
<dbReference type="GO" id="GO:0000993">
    <property type="term" value="F:RNA polymerase II complex binding"/>
    <property type="evidence" value="ECO:0007669"/>
    <property type="project" value="InterPro"/>
</dbReference>
<dbReference type="PANTHER" id="PTHR15921:SF3">
    <property type="entry name" value="PRE-MRNA CLEAVAGE COMPLEX 2 PROTEIN PCF11"/>
    <property type="match status" value="1"/>
</dbReference>
<evidence type="ECO:0000313" key="3">
    <source>
        <dbReference type="EMBL" id="PRT52858.1"/>
    </source>
</evidence>
<feature type="compositionally biased region" description="Low complexity" evidence="1">
    <location>
        <begin position="228"/>
        <end position="241"/>
    </location>
</feature>
<dbReference type="Proteomes" id="UP000238350">
    <property type="component" value="Unassembled WGS sequence"/>
</dbReference>
<dbReference type="OrthoDB" id="2129491at2759"/>
<dbReference type="RefSeq" id="XP_024662804.1">
    <property type="nucleotide sequence ID" value="XM_024807036.1"/>
</dbReference>
<dbReference type="InterPro" id="IPR006569">
    <property type="entry name" value="CID_dom"/>
</dbReference>
<dbReference type="EMBL" id="NDIQ01000001">
    <property type="protein sequence ID" value="PRT52858.1"/>
    <property type="molecule type" value="Genomic_DNA"/>
</dbReference>
<dbReference type="STRING" id="45607.A0A2T0FCX6"/>
<dbReference type="Pfam" id="PF21936">
    <property type="entry name" value="Pcf11_C"/>
    <property type="match status" value="1"/>
</dbReference>
<dbReference type="GeneID" id="36514227"/>
<proteinExistence type="predicted"/>
<dbReference type="SUPFAM" id="SSF48464">
    <property type="entry name" value="ENTH/VHS domain"/>
    <property type="match status" value="1"/>
</dbReference>
<organism evidence="3 4">
    <name type="scientific">Wickerhamiella sorbophila</name>
    <dbReference type="NCBI Taxonomy" id="45607"/>
    <lineage>
        <taxon>Eukaryota</taxon>
        <taxon>Fungi</taxon>
        <taxon>Dikarya</taxon>
        <taxon>Ascomycota</taxon>
        <taxon>Saccharomycotina</taxon>
        <taxon>Dipodascomycetes</taxon>
        <taxon>Dipodascales</taxon>
        <taxon>Trichomonascaceae</taxon>
        <taxon>Wickerhamiella</taxon>
    </lineage>
</organism>
<dbReference type="CDD" id="cd16982">
    <property type="entry name" value="CID_Pcf11"/>
    <property type="match status" value="1"/>
</dbReference>
<dbReference type="GO" id="GO:0031124">
    <property type="term" value="P:mRNA 3'-end processing"/>
    <property type="evidence" value="ECO:0007669"/>
    <property type="project" value="InterPro"/>
</dbReference>
<dbReference type="GO" id="GO:0006369">
    <property type="term" value="P:termination of RNA polymerase II transcription"/>
    <property type="evidence" value="ECO:0007669"/>
    <property type="project" value="InterPro"/>
</dbReference>
<evidence type="ECO:0000259" key="2">
    <source>
        <dbReference type="PROSITE" id="PS51391"/>
    </source>
</evidence>
<reference evidence="3 4" key="1">
    <citation type="submission" date="2017-04" db="EMBL/GenBank/DDBJ databases">
        <title>Genome sequencing of [Candida] sorbophila.</title>
        <authorList>
            <person name="Ahn J.O."/>
        </authorList>
    </citation>
    <scope>NUCLEOTIDE SEQUENCE [LARGE SCALE GENOMIC DNA]</scope>
    <source>
        <strain evidence="3 4">DS02</strain>
    </source>
</reference>
<evidence type="ECO:0000313" key="4">
    <source>
        <dbReference type="Proteomes" id="UP000238350"/>
    </source>
</evidence>
<dbReference type="Pfam" id="PF04818">
    <property type="entry name" value="CID"/>
    <property type="match status" value="1"/>
</dbReference>
<name>A0A2T0FCX6_9ASCO</name>
<dbReference type="InterPro" id="IPR008942">
    <property type="entry name" value="ENTH_VHS"/>
</dbReference>
<dbReference type="PROSITE" id="PS51391">
    <property type="entry name" value="CID"/>
    <property type="match status" value="1"/>
</dbReference>